<organism evidence="1 2">
    <name type="scientific">Lachancea quebecensis</name>
    <dbReference type="NCBI Taxonomy" id="1654605"/>
    <lineage>
        <taxon>Eukaryota</taxon>
        <taxon>Fungi</taxon>
        <taxon>Dikarya</taxon>
        <taxon>Ascomycota</taxon>
        <taxon>Saccharomycotina</taxon>
        <taxon>Saccharomycetes</taxon>
        <taxon>Saccharomycetales</taxon>
        <taxon>Saccharomycetaceae</taxon>
        <taxon>Lachancea</taxon>
    </lineage>
</organism>
<keyword evidence="2" id="KW-1185">Reference proteome</keyword>
<evidence type="ECO:0000313" key="1">
    <source>
        <dbReference type="EMBL" id="CUS24137.1"/>
    </source>
</evidence>
<proteinExistence type="predicted"/>
<name>A0A0N7MM53_9SACH</name>
<dbReference type="AlphaFoldDB" id="A0A0N7MM53"/>
<protein>
    <submittedName>
        <fullName evidence="1">LAQU0S14e00958g1_1</fullName>
    </submittedName>
</protein>
<dbReference type="EMBL" id="LN890536">
    <property type="protein sequence ID" value="CUS24137.1"/>
    <property type="molecule type" value="Genomic_DNA"/>
</dbReference>
<dbReference type="OrthoDB" id="10575662at2759"/>
<dbReference type="Proteomes" id="UP000236544">
    <property type="component" value="Unassembled WGS sequence"/>
</dbReference>
<accession>A0A0N7MM53</accession>
<evidence type="ECO:0000313" key="2">
    <source>
        <dbReference type="Proteomes" id="UP000236544"/>
    </source>
</evidence>
<reference evidence="2" key="1">
    <citation type="submission" date="2015-10" db="EMBL/GenBank/DDBJ databases">
        <authorList>
            <person name="Devillers H."/>
        </authorList>
    </citation>
    <scope>NUCLEOTIDE SEQUENCE [LARGE SCALE GENOMIC DNA]</scope>
</reference>
<gene>
    <name evidence="1" type="ORF">LAQU0_S14e00958g</name>
</gene>
<sequence length="114" mass="12353">MDMYLARSGTPIEARPDCWSFPALREPHVDVISPSTKLALLNSRVARASWCGGLCEASPKAACCSAPWNESLNTGLSPGVLLACPHTSLCTRAPSPPHGKIFQNFNAMLFRNLR</sequence>